<dbReference type="KEGG" id="rbg:BG454_07000"/>
<gene>
    <name evidence="2" type="ORF">BG454_07000</name>
</gene>
<dbReference type="Proteomes" id="UP000228948">
    <property type="component" value="Chromosome"/>
</dbReference>
<reference evidence="2 3" key="1">
    <citation type="submission" date="2017-11" db="EMBL/GenBank/DDBJ databases">
        <title>Revised Sequence and Annotation of the Rhodobaca barguzinensis strain alga05 Genome.</title>
        <authorList>
            <person name="Kopejtka K."/>
            <person name="Tomasch J.M."/>
            <person name="Bunk B."/>
            <person name="Koblizek M."/>
        </authorList>
    </citation>
    <scope>NUCLEOTIDE SEQUENCE [LARGE SCALE GENOMIC DNA]</scope>
    <source>
        <strain evidence="3">alga05</strain>
    </source>
</reference>
<evidence type="ECO:0000313" key="2">
    <source>
        <dbReference type="EMBL" id="ATX65601.1"/>
    </source>
</evidence>
<protein>
    <submittedName>
        <fullName evidence="2">Uncharacterized protein</fullName>
    </submittedName>
</protein>
<keyword evidence="1" id="KW-1133">Transmembrane helix</keyword>
<name>A0A2K8K826_9RHOB</name>
<keyword evidence="1" id="KW-0472">Membrane</keyword>
<evidence type="ECO:0000313" key="3">
    <source>
        <dbReference type="Proteomes" id="UP000228948"/>
    </source>
</evidence>
<keyword evidence="1" id="KW-0812">Transmembrane</keyword>
<accession>A0A2K8K826</accession>
<dbReference type="EMBL" id="CP024899">
    <property type="protein sequence ID" value="ATX65601.1"/>
    <property type="molecule type" value="Genomic_DNA"/>
</dbReference>
<proteinExistence type="predicted"/>
<feature type="transmembrane region" description="Helical" evidence="1">
    <location>
        <begin position="7"/>
        <end position="26"/>
    </location>
</feature>
<evidence type="ECO:0000256" key="1">
    <source>
        <dbReference type="SAM" id="Phobius"/>
    </source>
</evidence>
<organism evidence="2 3">
    <name type="scientific">Roseinatronobacter bogoriensis subsp. barguzinensis</name>
    <dbReference type="NCBI Taxonomy" id="441209"/>
    <lineage>
        <taxon>Bacteria</taxon>
        <taxon>Pseudomonadati</taxon>
        <taxon>Pseudomonadota</taxon>
        <taxon>Alphaproteobacteria</taxon>
        <taxon>Rhodobacterales</taxon>
        <taxon>Paracoccaceae</taxon>
        <taxon>Roseinatronobacter</taxon>
    </lineage>
</organism>
<sequence length="59" mass="6508">MEKVINILMLSCFLPVLVSAIITRYAPAGEKWDEALMEWMAPASGMTMSMLGAENTTNK</sequence>
<keyword evidence="3" id="KW-1185">Reference proteome</keyword>
<dbReference type="AlphaFoldDB" id="A0A2K8K826"/>